<feature type="transmembrane region" description="Helical" evidence="2">
    <location>
        <begin position="33"/>
        <end position="54"/>
    </location>
</feature>
<dbReference type="AlphaFoldDB" id="A0A9X3NTC6"/>
<dbReference type="InterPro" id="IPR021202">
    <property type="entry name" value="Rv3654c-like"/>
</dbReference>
<gene>
    <name evidence="3" type="ORF">LG943_19575</name>
</gene>
<keyword evidence="2" id="KW-0812">Transmembrane</keyword>
<keyword evidence="4" id="KW-1185">Reference proteome</keyword>
<evidence type="ECO:0000313" key="4">
    <source>
        <dbReference type="Proteomes" id="UP001140076"/>
    </source>
</evidence>
<evidence type="ECO:0000256" key="1">
    <source>
        <dbReference type="SAM" id="MobiDB-lite"/>
    </source>
</evidence>
<dbReference type="Proteomes" id="UP001140076">
    <property type="component" value="Unassembled WGS sequence"/>
</dbReference>
<comment type="caution">
    <text evidence="3">The sequence shown here is derived from an EMBL/GenBank/DDBJ whole genome shotgun (WGS) entry which is preliminary data.</text>
</comment>
<organism evidence="3 4">
    <name type="scientific">Streptomonospora mangrovi</name>
    <dbReference type="NCBI Taxonomy" id="2883123"/>
    <lineage>
        <taxon>Bacteria</taxon>
        <taxon>Bacillati</taxon>
        <taxon>Actinomycetota</taxon>
        <taxon>Actinomycetes</taxon>
        <taxon>Streptosporangiales</taxon>
        <taxon>Nocardiopsidaceae</taxon>
        <taxon>Streptomonospora</taxon>
    </lineage>
</organism>
<accession>A0A9X3NTC6</accession>
<keyword evidence="2" id="KW-1133">Transmembrane helix</keyword>
<dbReference type="RefSeq" id="WP_270073753.1">
    <property type="nucleotide sequence ID" value="NZ_JAJAQC010000037.1"/>
</dbReference>
<proteinExistence type="predicted"/>
<dbReference type="NCBIfam" id="TIGR03816">
    <property type="entry name" value="tadE_like_DECH"/>
    <property type="match status" value="1"/>
</dbReference>
<dbReference type="EMBL" id="JAJAQC010000037">
    <property type="protein sequence ID" value="MDA0566495.1"/>
    <property type="molecule type" value="Genomic_DNA"/>
</dbReference>
<keyword evidence="2" id="KW-0472">Membrane</keyword>
<reference evidence="3" key="1">
    <citation type="submission" date="2021-10" db="EMBL/GenBank/DDBJ databases">
        <title>Streptomonospora sp. nov., isolated from mangrove soil.</title>
        <authorList>
            <person name="Chen X."/>
            <person name="Ge X."/>
            <person name="Liu W."/>
        </authorList>
    </citation>
    <scope>NUCLEOTIDE SEQUENCE</scope>
    <source>
        <strain evidence="3">S1-112</strain>
    </source>
</reference>
<feature type="region of interest" description="Disordered" evidence="1">
    <location>
        <begin position="1"/>
        <end position="25"/>
    </location>
</feature>
<protein>
    <submittedName>
        <fullName evidence="3">Flp pilus-assembly TadE/G-like family protein</fullName>
    </submittedName>
</protein>
<name>A0A9X3NTC6_9ACTN</name>
<evidence type="ECO:0000313" key="3">
    <source>
        <dbReference type="EMBL" id="MDA0566495.1"/>
    </source>
</evidence>
<evidence type="ECO:0000256" key="2">
    <source>
        <dbReference type="SAM" id="Phobius"/>
    </source>
</evidence>
<sequence length="142" mass="14383">MPSASTAPPPHRRVRAAGRPGERARERGSGSVWVLNLCVLVWFTALAVVLVAGVRADHHRAASAADLAALAGAERAALGAASACAAARSTAEANGATLTDCDLADDLSLRVTVRTPARLVRGTVTAHSRAGPAGAHPLPATQ</sequence>